<gene>
    <name evidence="7" type="primary">LHCPII</name>
</gene>
<dbReference type="Pfam" id="PF00504">
    <property type="entry name" value="Chloroa_b-bind"/>
    <property type="match status" value="1"/>
</dbReference>
<evidence type="ECO:0000256" key="3">
    <source>
        <dbReference type="ARBA" id="ARBA00022531"/>
    </source>
</evidence>
<evidence type="ECO:0000256" key="1">
    <source>
        <dbReference type="ARBA" id="ARBA00004229"/>
    </source>
</evidence>
<keyword evidence="5" id="KW-0157">Chromophore</keyword>
<keyword evidence="6" id="KW-0472">Membrane</keyword>
<dbReference type="Gene3D" id="1.10.3460.10">
    <property type="entry name" value="Chlorophyll a/b binding protein domain"/>
    <property type="match status" value="1"/>
</dbReference>
<keyword evidence="6" id="KW-0812">Transmembrane</keyword>
<feature type="binding site" description="axial binding residue" evidence="5">
    <location>
        <position position="276"/>
    </location>
    <ligand>
        <name>chlorophyll b</name>
        <dbReference type="ChEBI" id="CHEBI:61721"/>
        <label>1</label>
    </ligand>
    <ligandPart>
        <name>Mg</name>
        <dbReference type="ChEBI" id="CHEBI:25107"/>
    </ligandPart>
</feature>
<dbReference type="InterPro" id="IPR022796">
    <property type="entry name" value="Chloroa_b-bind"/>
</dbReference>
<feature type="binding site" evidence="5">
    <location>
        <position position="240"/>
    </location>
    <ligand>
        <name>chlorophyll a</name>
        <dbReference type="ChEBI" id="CHEBI:58416"/>
        <label>1</label>
    </ligand>
</feature>
<dbReference type="GO" id="GO:0016020">
    <property type="term" value="C:membrane"/>
    <property type="evidence" value="ECO:0007669"/>
    <property type="project" value="InterPro"/>
</dbReference>
<feature type="binding site" evidence="5">
    <location>
        <position position="201"/>
    </location>
    <ligand>
        <name>chlorophyll a</name>
        <dbReference type="ChEBI" id="CHEBI:58416"/>
        <label>1</label>
    </ligand>
</feature>
<feature type="binding site" evidence="5">
    <location>
        <position position="323"/>
    </location>
    <ligand>
        <name>chlorophyll a</name>
        <dbReference type="ChEBI" id="CHEBI:58416"/>
        <label>1</label>
    </ligand>
</feature>
<reference evidence="7" key="2">
    <citation type="journal article" date="1994" name="Nucleic Acids Res.">
        <title>Characterization of the unique intron-exon junctions of Euglena gene(s) encoding the polyprotein precursor to the light-harvesting chlorophyll a/b binding protein of photosystem II.</title>
        <authorList>
            <person name="Muchhal U.S."/>
            <person name="Schwartzbach S.D."/>
        </authorList>
    </citation>
    <scope>NUCLEOTIDE SEQUENCE</scope>
</reference>
<reference evidence="7" key="1">
    <citation type="journal article" date="1993" name="Proc. Natl. Acad. Sci. U.S.A.">
        <title>The presequence of Euglena LHCPII, a cytoplasmically synthesized chloroplast protein, contains a functional endoplasmic reticulum-targeting domain.</title>
        <authorList>
            <person name="Kishore R."/>
            <person name="Muchhal U.S."/>
            <person name="Schwartzbach S.D."/>
        </authorList>
    </citation>
    <scope>NUCLEOTIDE SEQUENCE</scope>
</reference>
<name>Q39726_EUGGR</name>
<feature type="binding site" evidence="5">
    <location>
        <position position="321"/>
    </location>
    <ligand>
        <name>chlorophyll a</name>
        <dbReference type="ChEBI" id="CHEBI:58416"/>
        <label>1</label>
    </ligand>
</feature>
<feature type="binding site" evidence="5">
    <location>
        <position position="318"/>
    </location>
    <ligand>
        <name>chlorophyll a</name>
        <dbReference type="ChEBI" id="CHEBI:58416"/>
        <label>1</label>
    </ligand>
</feature>
<keyword evidence="5" id="KW-0148">Chlorophyll</keyword>
<feature type="binding site" description="axial binding residue" evidence="5">
    <location>
        <position position="286"/>
    </location>
    <ligand>
        <name>chlorophyll b</name>
        <dbReference type="ChEBI" id="CHEBI:61721"/>
        <label>1</label>
    </ligand>
    <ligandPart>
        <name>Mg</name>
        <dbReference type="ChEBI" id="CHEBI:25107"/>
    </ligandPart>
</feature>
<proteinExistence type="predicted"/>
<evidence type="ECO:0000256" key="2">
    <source>
        <dbReference type="ARBA" id="ARBA00022528"/>
    </source>
</evidence>
<comment type="subcellular location">
    <subcellularLocation>
        <location evidence="1">Plastid</location>
        <location evidence="1">Chloroplast</location>
    </subcellularLocation>
</comment>
<evidence type="ECO:0000256" key="6">
    <source>
        <dbReference type="SAM" id="Phobius"/>
    </source>
</evidence>
<keyword evidence="3" id="KW-0602">Photosynthesis</keyword>
<dbReference type="PANTHER" id="PTHR21649">
    <property type="entry name" value="CHLOROPHYLL A/B BINDING PROTEIN"/>
    <property type="match status" value="1"/>
</dbReference>
<protein>
    <submittedName>
        <fullName evidence="7">Chlorophyll a/b binding protein</fullName>
    </submittedName>
</protein>
<evidence type="ECO:0000313" key="7">
    <source>
        <dbReference type="EMBL" id="AAA65447.1"/>
    </source>
</evidence>
<feature type="binding site" description="axial binding residue" evidence="5">
    <location>
        <position position="260"/>
    </location>
    <ligand>
        <name>chlorophyll b</name>
        <dbReference type="ChEBI" id="CHEBI:61721"/>
        <label>1</label>
    </ligand>
    <ligandPart>
        <name>Mg</name>
        <dbReference type="ChEBI" id="CHEBI:25107"/>
    </ligandPart>
</feature>
<dbReference type="SUPFAM" id="SSF103511">
    <property type="entry name" value="Chlorophyll a-b binding protein"/>
    <property type="match status" value="1"/>
</dbReference>
<dbReference type="InterPro" id="IPR001344">
    <property type="entry name" value="Chloro_AB-bd_pln"/>
</dbReference>
<feature type="non-terminal residue" evidence="7">
    <location>
        <position position="1"/>
    </location>
</feature>
<keyword evidence="4" id="KW-0934">Plastid</keyword>
<feature type="binding site" evidence="5">
    <location>
        <position position="182"/>
    </location>
    <ligand>
        <name>chlorophyll a</name>
        <dbReference type="ChEBI" id="CHEBI:58416"/>
        <label>1</label>
    </ligand>
</feature>
<feature type="binding site" evidence="5">
    <location>
        <position position="317"/>
    </location>
    <ligand>
        <name>chlorophyll a</name>
        <dbReference type="ChEBI" id="CHEBI:58416"/>
        <label>1</label>
    </ligand>
</feature>
<dbReference type="PIR" id="S53596">
    <property type="entry name" value="S53596"/>
</dbReference>
<keyword evidence="2" id="KW-0150">Chloroplast</keyword>
<feature type="binding site" evidence="5">
    <location>
        <position position="250"/>
    </location>
    <ligand>
        <name>chlorophyll a</name>
        <dbReference type="ChEBI" id="CHEBI:58416"/>
        <label>1</label>
    </ligand>
</feature>
<dbReference type="GO" id="GO:0016168">
    <property type="term" value="F:chlorophyll binding"/>
    <property type="evidence" value="ECO:0007669"/>
    <property type="project" value="UniProtKB-KW"/>
</dbReference>
<feature type="binding site" evidence="5">
    <location>
        <position position="204"/>
    </location>
    <ligand>
        <name>chlorophyll a</name>
        <dbReference type="ChEBI" id="CHEBI:58416"/>
        <label>1</label>
    </ligand>
</feature>
<sequence>MPNNADAMKFGLAAGAAMGVIVYVLAGAASSTSLAATHVNIQQAPAVIPRMASVPSAYTIATNPIGASARVVDANYESTDYLTLPATEKSTMGSLLMIAAAGVAAAVAFVWKSVPRQQDSVINVPLLPVSVATMATSGKKSKAPAADNLSQWYGPDRAKWLGPLTGQVPAYLTGELPGDYGWDTAGLGADPVTLARYREAEVIHARWAMLGALGVVTPELLAGNGVPFGEGAVWYKAGAQIFSADGLNYLGNPSLIHAQSVVLTFLSTLAIMGAVEGYRYGGGWPLGDDLDRLYPGGPFDPLGLANDPDAFAELKVKEVKNGRLAMVAMLGFYV</sequence>
<evidence type="ECO:0000256" key="4">
    <source>
        <dbReference type="ARBA" id="ARBA00022640"/>
    </source>
</evidence>
<dbReference type="EMBL" id="L29644">
    <property type="protein sequence ID" value="AAA65447.1"/>
    <property type="molecule type" value="Genomic_DNA"/>
</dbReference>
<accession>Q39726</accession>
<feature type="binding site" description="axial binding residue" evidence="5">
    <location>
        <position position="206"/>
    </location>
    <ligand>
        <name>chlorophyll b</name>
        <dbReference type="ChEBI" id="CHEBI:61721"/>
        <label>1</label>
    </ligand>
    <ligandPart>
        <name>Mg</name>
        <dbReference type="ChEBI" id="CHEBI:25107"/>
    </ligandPart>
</feature>
<feature type="transmembrane region" description="Helical" evidence="6">
    <location>
        <begin position="92"/>
        <end position="111"/>
    </location>
</feature>
<keyword evidence="6" id="KW-1133">Transmembrane helix</keyword>
<accession>Q39718</accession>
<dbReference type="AlphaFoldDB" id="Q39726"/>
<dbReference type="GO" id="GO:0009507">
    <property type="term" value="C:chloroplast"/>
    <property type="evidence" value="ECO:0007669"/>
    <property type="project" value="UniProtKB-SubCell"/>
</dbReference>
<dbReference type="GO" id="GO:0009765">
    <property type="term" value="P:photosynthesis, light harvesting"/>
    <property type="evidence" value="ECO:0007669"/>
    <property type="project" value="InterPro"/>
</dbReference>
<organism evidence="7">
    <name type="scientific">Euglena gracilis</name>
    <dbReference type="NCBI Taxonomy" id="3039"/>
    <lineage>
        <taxon>Eukaryota</taxon>
        <taxon>Discoba</taxon>
        <taxon>Euglenozoa</taxon>
        <taxon>Euglenida</taxon>
        <taxon>Spirocuta</taxon>
        <taxon>Euglenophyceae</taxon>
        <taxon>Euglenales</taxon>
        <taxon>Euglenaceae</taxon>
        <taxon>Euglena</taxon>
    </lineage>
</organism>
<evidence type="ECO:0000256" key="5">
    <source>
        <dbReference type="PIRSR" id="PIRSR601344-1"/>
    </source>
</evidence>